<name>A0A931N4I2_9NOCA</name>
<dbReference type="Proteomes" id="UP000655751">
    <property type="component" value="Unassembled WGS sequence"/>
</dbReference>
<protein>
    <submittedName>
        <fullName evidence="2">Uncharacterized protein</fullName>
    </submittedName>
</protein>
<dbReference type="EMBL" id="JADMLG010000008">
    <property type="protein sequence ID" value="MBH0778732.1"/>
    <property type="molecule type" value="Genomic_DNA"/>
</dbReference>
<evidence type="ECO:0000313" key="2">
    <source>
        <dbReference type="EMBL" id="MBH0778732.1"/>
    </source>
</evidence>
<proteinExistence type="predicted"/>
<feature type="compositionally biased region" description="Basic residues" evidence="1">
    <location>
        <begin position="73"/>
        <end position="98"/>
    </location>
</feature>
<dbReference type="RefSeq" id="WP_196151033.1">
    <property type="nucleotide sequence ID" value="NZ_JADMLG010000008.1"/>
</dbReference>
<evidence type="ECO:0000256" key="1">
    <source>
        <dbReference type="SAM" id="MobiDB-lite"/>
    </source>
</evidence>
<evidence type="ECO:0000313" key="3">
    <source>
        <dbReference type="Proteomes" id="UP000655751"/>
    </source>
</evidence>
<organism evidence="2 3">
    <name type="scientific">Nocardia bovistercoris</name>
    <dbReference type="NCBI Taxonomy" id="2785916"/>
    <lineage>
        <taxon>Bacteria</taxon>
        <taxon>Bacillati</taxon>
        <taxon>Actinomycetota</taxon>
        <taxon>Actinomycetes</taxon>
        <taxon>Mycobacteriales</taxon>
        <taxon>Nocardiaceae</taxon>
        <taxon>Nocardia</taxon>
    </lineage>
</organism>
<gene>
    <name evidence="2" type="ORF">IT779_20840</name>
</gene>
<accession>A0A931N4I2</accession>
<sequence length="104" mass="11605">MRALDAHTHRTTAALLLELSVTPDEKLATITGMYPQAVLASALRAVIRMLGPRFRAKVTEDHIIECAKGTCPHGHHHTHPHGHHAPHHRQPPRTRHRFNTPPAP</sequence>
<dbReference type="AlphaFoldDB" id="A0A931N4I2"/>
<comment type="caution">
    <text evidence="2">The sequence shown here is derived from an EMBL/GenBank/DDBJ whole genome shotgun (WGS) entry which is preliminary data.</text>
</comment>
<keyword evidence="3" id="KW-1185">Reference proteome</keyword>
<reference evidence="2" key="1">
    <citation type="submission" date="2020-11" db="EMBL/GenBank/DDBJ databases">
        <title>Nocardia NEAU-351.nov., a novel actinomycete isolated from the cow dung.</title>
        <authorList>
            <person name="Zhang X."/>
        </authorList>
    </citation>
    <scope>NUCLEOTIDE SEQUENCE</scope>
    <source>
        <strain evidence="2">NEAU-351</strain>
    </source>
</reference>
<feature type="region of interest" description="Disordered" evidence="1">
    <location>
        <begin position="71"/>
        <end position="104"/>
    </location>
</feature>